<feature type="chain" id="PRO_5022695296" description="histidine kinase" evidence="12">
    <location>
        <begin position="20"/>
        <end position="650"/>
    </location>
</feature>
<feature type="signal peptide" evidence="12">
    <location>
        <begin position="1"/>
        <end position="19"/>
    </location>
</feature>
<feature type="repeat" description="TPR" evidence="9">
    <location>
        <begin position="202"/>
        <end position="235"/>
    </location>
</feature>
<evidence type="ECO:0000313" key="14">
    <source>
        <dbReference type="EMBL" id="TXE10122.1"/>
    </source>
</evidence>
<reference evidence="15" key="1">
    <citation type="submission" date="2019-08" db="EMBL/GenBank/DDBJ databases">
        <title>Seonamhaeicola sediminis sp. nov., isolated from marine sediment.</title>
        <authorList>
            <person name="Cao W.R."/>
        </authorList>
    </citation>
    <scope>NUCLEOTIDE SEQUENCE [LARGE SCALE GENOMIC DNA]</scope>
    <source>
        <strain evidence="15">Gy8</strain>
    </source>
</reference>
<dbReference type="InterPro" id="IPR005467">
    <property type="entry name" value="His_kinase_dom"/>
</dbReference>
<dbReference type="SMART" id="SM00028">
    <property type="entry name" value="TPR"/>
    <property type="match status" value="7"/>
</dbReference>
<dbReference type="PROSITE" id="PS50109">
    <property type="entry name" value="HIS_KIN"/>
    <property type="match status" value="1"/>
</dbReference>
<keyword evidence="11" id="KW-1133">Transmembrane helix</keyword>
<proteinExistence type="predicted"/>
<evidence type="ECO:0000256" key="6">
    <source>
        <dbReference type="ARBA" id="ARBA00022777"/>
    </source>
</evidence>
<dbReference type="AlphaFoldDB" id="A0A5C7AWR3"/>
<keyword evidence="3" id="KW-0597">Phosphoprotein</keyword>
<evidence type="ECO:0000256" key="5">
    <source>
        <dbReference type="ARBA" id="ARBA00022741"/>
    </source>
</evidence>
<dbReference type="InterPro" id="IPR011712">
    <property type="entry name" value="Sig_transdc_His_kin_sub3_dim/P"/>
</dbReference>
<evidence type="ECO:0000256" key="4">
    <source>
        <dbReference type="ARBA" id="ARBA00022679"/>
    </source>
</evidence>
<dbReference type="InterPro" id="IPR036890">
    <property type="entry name" value="HATPase_C_sf"/>
</dbReference>
<evidence type="ECO:0000256" key="8">
    <source>
        <dbReference type="ARBA" id="ARBA00023012"/>
    </source>
</evidence>
<dbReference type="OrthoDB" id="9778366at2"/>
<dbReference type="PROSITE" id="PS50005">
    <property type="entry name" value="TPR"/>
    <property type="match status" value="3"/>
</dbReference>
<dbReference type="Pfam" id="PF02518">
    <property type="entry name" value="HATPase_c"/>
    <property type="match status" value="1"/>
</dbReference>
<dbReference type="GO" id="GO:0046983">
    <property type="term" value="F:protein dimerization activity"/>
    <property type="evidence" value="ECO:0007669"/>
    <property type="project" value="InterPro"/>
</dbReference>
<feature type="coiled-coil region" evidence="10">
    <location>
        <begin position="364"/>
        <end position="400"/>
    </location>
</feature>
<dbReference type="GO" id="GO:0005524">
    <property type="term" value="F:ATP binding"/>
    <property type="evidence" value="ECO:0007669"/>
    <property type="project" value="UniProtKB-KW"/>
</dbReference>
<feature type="transmembrane region" description="Helical" evidence="11">
    <location>
        <begin position="403"/>
        <end position="422"/>
    </location>
</feature>
<keyword evidence="12" id="KW-0732">Signal</keyword>
<evidence type="ECO:0000256" key="7">
    <source>
        <dbReference type="ARBA" id="ARBA00022840"/>
    </source>
</evidence>
<organism evidence="14 15">
    <name type="scientific">Seonamhaeicola algicola</name>
    <dbReference type="NCBI Taxonomy" id="1719036"/>
    <lineage>
        <taxon>Bacteria</taxon>
        <taxon>Pseudomonadati</taxon>
        <taxon>Bacteroidota</taxon>
        <taxon>Flavobacteriia</taxon>
        <taxon>Flavobacteriales</taxon>
        <taxon>Flavobacteriaceae</taxon>
    </lineage>
</organism>
<evidence type="ECO:0000256" key="3">
    <source>
        <dbReference type="ARBA" id="ARBA00022553"/>
    </source>
</evidence>
<keyword evidence="9" id="KW-0802">TPR repeat</keyword>
<evidence type="ECO:0000313" key="15">
    <source>
        <dbReference type="Proteomes" id="UP000321790"/>
    </source>
</evidence>
<dbReference type="PANTHER" id="PTHR24421:SF10">
    <property type="entry name" value="NITRATE_NITRITE SENSOR PROTEIN NARQ"/>
    <property type="match status" value="1"/>
</dbReference>
<feature type="repeat" description="TPR" evidence="9">
    <location>
        <begin position="119"/>
        <end position="152"/>
    </location>
</feature>
<dbReference type="GO" id="GO:0016020">
    <property type="term" value="C:membrane"/>
    <property type="evidence" value="ECO:0007669"/>
    <property type="project" value="InterPro"/>
</dbReference>
<keyword evidence="7" id="KW-0067">ATP-binding</keyword>
<keyword evidence="4" id="KW-0808">Transferase</keyword>
<dbReference type="InterPro" id="IPR050482">
    <property type="entry name" value="Sensor_HK_TwoCompSys"/>
</dbReference>
<gene>
    <name evidence="14" type="ORF">FUA26_11655</name>
</gene>
<protein>
    <recommendedName>
        <fullName evidence="2">histidine kinase</fullName>
        <ecNumber evidence="2">2.7.13.3</ecNumber>
    </recommendedName>
</protein>
<dbReference type="GO" id="GO:0000155">
    <property type="term" value="F:phosphorelay sensor kinase activity"/>
    <property type="evidence" value="ECO:0007669"/>
    <property type="project" value="InterPro"/>
</dbReference>
<sequence>MRNIVFLLALFVCSFSVLSQNSNIIDSLKLSINKLNNDSSLAKTFNELAYYYLYQDIDSSIIYGKKALNKSIDIRDKEIEAKANYYIGTAFLYSNEYDSAKVYLNKSSKISEEEGLNKSHIYSSLGILYKNEENYEKAIETYFEGIEYDEKKLNDYGKGVKLLNIANVYSILEDYDKSIKFLLDALEIVEETKDENLKFAKGTILNNIGSLYTKMNKFDEGLDFFERSLAINIENDNKKEIARNYNNIGSVHEKKNYLNRALPFLKKALSIRQKLKDIDELVETHMELGVIYGKMKDLAKSKIHFDKAIAYAESIDNLNLLSETYLAKSNSLYELKRVEPAFQSFKSHIHFKDSVFKIANLEKIQEIETKYETAKKNKEIATQQLELKDKETQIQKEKTQNNYMLGAIVFLAIATTLLVFLFKQRQKRKNQELLTLKREFQIKTLESLIEGEEKERHRVAKELHDGVNGDLAAIKYKLSSLLEMNNNVIKEAITMIDDSCKQVRAISHNLIPPSLENFNLLEATEVYCSNLNDVTEGLEITFQHLGESIEMSKKAEVNAFRIIQELVTNAVRHAEASQINVQISSRDNTVQITVEDDGKGFDKNNIESDGIGLSNIQSRVDYLNATTDFISNNQGTSYTVDIHKDKVDGN</sequence>
<dbReference type="PANTHER" id="PTHR24421">
    <property type="entry name" value="NITRATE/NITRITE SENSOR PROTEIN NARX-RELATED"/>
    <property type="match status" value="1"/>
</dbReference>
<dbReference type="InterPro" id="IPR019734">
    <property type="entry name" value="TPR_rpt"/>
</dbReference>
<dbReference type="EMBL" id="VOSC01000025">
    <property type="protein sequence ID" value="TXE10122.1"/>
    <property type="molecule type" value="Genomic_DNA"/>
</dbReference>
<evidence type="ECO:0000259" key="13">
    <source>
        <dbReference type="PROSITE" id="PS50109"/>
    </source>
</evidence>
<dbReference type="Pfam" id="PF13424">
    <property type="entry name" value="TPR_12"/>
    <property type="match status" value="1"/>
</dbReference>
<dbReference type="SUPFAM" id="SSF55874">
    <property type="entry name" value="ATPase domain of HSP90 chaperone/DNA topoisomerase II/histidine kinase"/>
    <property type="match status" value="1"/>
</dbReference>
<evidence type="ECO:0000256" key="2">
    <source>
        <dbReference type="ARBA" id="ARBA00012438"/>
    </source>
</evidence>
<keyword evidence="8" id="KW-0902">Two-component regulatory system</keyword>
<feature type="repeat" description="TPR" evidence="9">
    <location>
        <begin position="242"/>
        <end position="275"/>
    </location>
</feature>
<keyword evidence="11" id="KW-0472">Membrane</keyword>
<dbReference type="Pfam" id="PF07730">
    <property type="entry name" value="HisKA_3"/>
    <property type="match status" value="1"/>
</dbReference>
<dbReference type="EC" id="2.7.13.3" evidence="2"/>
<keyword evidence="5" id="KW-0547">Nucleotide-binding</keyword>
<dbReference type="SMART" id="SM00387">
    <property type="entry name" value="HATPase_c"/>
    <property type="match status" value="1"/>
</dbReference>
<dbReference type="Gene3D" id="3.30.565.10">
    <property type="entry name" value="Histidine kinase-like ATPase, C-terminal domain"/>
    <property type="match status" value="1"/>
</dbReference>
<keyword evidence="11" id="KW-0812">Transmembrane</keyword>
<feature type="domain" description="Histidine kinase" evidence="13">
    <location>
        <begin position="462"/>
        <end position="646"/>
    </location>
</feature>
<dbReference type="RefSeq" id="WP_147136126.1">
    <property type="nucleotide sequence ID" value="NZ_VOSC01000025.1"/>
</dbReference>
<dbReference type="Gene3D" id="1.25.40.10">
    <property type="entry name" value="Tetratricopeptide repeat domain"/>
    <property type="match status" value="2"/>
</dbReference>
<evidence type="ECO:0000256" key="10">
    <source>
        <dbReference type="SAM" id="Coils"/>
    </source>
</evidence>
<evidence type="ECO:0000256" key="1">
    <source>
        <dbReference type="ARBA" id="ARBA00000085"/>
    </source>
</evidence>
<dbReference type="Proteomes" id="UP000321790">
    <property type="component" value="Unassembled WGS sequence"/>
</dbReference>
<dbReference type="InterPro" id="IPR003594">
    <property type="entry name" value="HATPase_dom"/>
</dbReference>
<evidence type="ECO:0000256" key="9">
    <source>
        <dbReference type="PROSITE-ProRule" id="PRU00339"/>
    </source>
</evidence>
<dbReference type="CDD" id="cd16917">
    <property type="entry name" value="HATPase_UhpB-NarQ-NarX-like"/>
    <property type="match status" value="1"/>
</dbReference>
<evidence type="ECO:0000256" key="11">
    <source>
        <dbReference type="SAM" id="Phobius"/>
    </source>
</evidence>
<keyword evidence="6" id="KW-0418">Kinase</keyword>
<comment type="catalytic activity">
    <reaction evidence="1">
        <text>ATP + protein L-histidine = ADP + protein N-phospho-L-histidine.</text>
        <dbReference type="EC" id="2.7.13.3"/>
    </reaction>
</comment>
<evidence type="ECO:0000256" key="12">
    <source>
        <dbReference type="SAM" id="SignalP"/>
    </source>
</evidence>
<keyword evidence="10" id="KW-0175">Coiled coil</keyword>
<accession>A0A5C7AWR3</accession>
<dbReference type="InterPro" id="IPR011990">
    <property type="entry name" value="TPR-like_helical_dom_sf"/>
</dbReference>
<comment type="caution">
    <text evidence="14">The sequence shown here is derived from an EMBL/GenBank/DDBJ whole genome shotgun (WGS) entry which is preliminary data.</text>
</comment>
<keyword evidence="15" id="KW-1185">Reference proteome</keyword>
<dbReference type="Pfam" id="PF13181">
    <property type="entry name" value="TPR_8"/>
    <property type="match status" value="3"/>
</dbReference>
<name>A0A5C7AWR3_9FLAO</name>
<dbReference type="SUPFAM" id="SSF48452">
    <property type="entry name" value="TPR-like"/>
    <property type="match status" value="2"/>
</dbReference>
<dbReference type="Gene3D" id="1.20.5.1930">
    <property type="match status" value="1"/>
</dbReference>